<accession>A0A9E7N7B7</accession>
<sequence>MKIIPDLEVEFEEIEFDEFSRACDLVEEYFGEAIDDVALHAPVSRRQLVAVLARAQLSGRQLAIDRLTDEGEMVYQSNDETLLWLDGDFWLDMRGLHHLSPDEGRAAREVHRRLIEAIDGDVPYYNRERDPFVLIERRPDGV</sequence>
<name>A0A9E7N7B7_9EURY</name>
<evidence type="ECO:0000313" key="2">
    <source>
        <dbReference type="EMBL" id="UTF53042.1"/>
    </source>
</evidence>
<dbReference type="KEGG" id="sawl:NGM29_14865"/>
<protein>
    <recommendedName>
        <fullName evidence="1">DUF8048 domain-containing protein</fullName>
    </recommendedName>
</protein>
<gene>
    <name evidence="2" type="ORF">NGM29_14865</name>
</gene>
<dbReference type="EMBL" id="CP100355">
    <property type="protein sequence ID" value="UTF53042.1"/>
    <property type="molecule type" value="Genomic_DNA"/>
</dbReference>
<dbReference type="InterPro" id="IPR058361">
    <property type="entry name" value="DUF8048"/>
</dbReference>
<dbReference type="Proteomes" id="UP001056855">
    <property type="component" value="Chromosome"/>
</dbReference>
<dbReference type="AlphaFoldDB" id="A0A9E7N7B7"/>
<dbReference type="GeneID" id="73291353"/>
<feature type="domain" description="DUF8048" evidence="1">
    <location>
        <begin position="31"/>
        <end position="134"/>
    </location>
</feature>
<evidence type="ECO:0000259" key="1">
    <source>
        <dbReference type="Pfam" id="PF26222"/>
    </source>
</evidence>
<reference evidence="2" key="1">
    <citation type="submission" date="2022-06" db="EMBL/GenBank/DDBJ databases">
        <title>Diverse halophilic archaea isolated from saline environments.</title>
        <authorList>
            <person name="Cui H.-L."/>
        </authorList>
    </citation>
    <scope>NUCLEOTIDE SEQUENCE</scope>
    <source>
        <strain evidence="2">WLHS1</strain>
    </source>
</reference>
<proteinExistence type="predicted"/>
<dbReference type="RefSeq" id="WP_254157172.1">
    <property type="nucleotide sequence ID" value="NZ_CP100355.1"/>
</dbReference>
<evidence type="ECO:0000313" key="3">
    <source>
        <dbReference type="Proteomes" id="UP001056855"/>
    </source>
</evidence>
<organism evidence="2 3">
    <name type="scientific">Natronosalvus rutilus</name>
    <dbReference type="NCBI Taxonomy" id="2953753"/>
    <lineage>
        <taxon>Archaea</taxon>
        <taxon>Methanobacteriati</taxon>
        <taxon>Methanobacteriota</taxon>
        <taxon>Stenosarchaea group</taxon>
        <taxon>Halobacteria</taxon>
        <taxon>Halobacteriales</taxon>
        <taxon>Natrialbaceae</taxon>
        <taxon>Natronosalvus</taxon>
    </lineage>
</organism>
<keyword evidence="3" id="KW-1185">Reference proteome</keyword>
<dbReference type="Pfam" id="PF26222">
    <property type="entry name" value="DUF8048"/>
    <property type="match status" value="1"/>
</dbReference>